<sequence>MVFHQAFLTKIYNRMNIVLLKQEVIKAYQRVYLHQEIEKQKRGYKTSSTDIEKRLLQLKKLIEEIDSSRNTVCLCQELERCHVYFHLHPEAQKLPLPINVTQDFFFCKGWENYILQRKAGCDKKQTQ</sequence>
<keyword evidence="2" id="KW-1185">Reference proteome</keyword>
<name>A1ZT49_MICM2</name>
<organism evidence="1 2">
    <name type="scientific">Microscilla marina ATCC 23134</name>
    <dbReference type="NCBI Taxonomy" id="313606"/>
    <lineage>
        <taxon>Bacteria</taxon>
        <taxon>Pseudomonadati</taxon>
        <taxon>Bacteroidota</taxon>
        <taxon>Cytophagia</taxon>
        <taxon>Cytophagales</taxon>
        <taxon>Microscillaceae</taxon>
        <taxon>Microscilla</taxon>
    </lineage>
</organism>
<evidence type="ECO:0000313" key="1">
    <source>
        <dbReference type="EMBL" id="EAY26440.1"/>
    </source>
</evidence>
<evidence type="ECO:0000313" key="2">
    <source>
        <dbReference type="Proteomes" id="UP000004095"/>
    </source>
</evidence>
<dbReference type="EMBL" id="AAWS01000034">
    <property type="protein sequence ID" value="EAY26440.1"/>
    <property type="molecule type" value="Genomic_DNA"/>
</dbReference>
<comment type="caution">
    <text evidence="1">The sequence shown here is derived from an EMBL/GenBank/DDBJ whole genome shotgun (WGS) entry which is preliminary data.</text>
</comment>
<accession>A1ZT49</accession>
<dbReference type="AlphaFoldDB" id="A1ZT49"/>
<dbReference type="Proteomes" id="UP000004095">
    <property type="component" value="Unassembled WGS sequence"/>
</dbReference>
<reference evidence="1 2" key="1">
    <citation type="submission" date="2007-01" db="EMBL/GenBank/DDBJ databases">
        <authorList>
            <person name="Haygood M."/>
            <person name="Podell S."/>
            <person name="Anderson C."/>
            <person name="Hopkinson B."/>
            <person name="Roe K."/>
            <person name="Barbeau K."/>
            <person name="Gaasterland T."/>
            <person name="Ferriera S."/>
            <person name="Johnson J."/>
            <person name="Kravitz S."/>
            <person name="Beeson K."/>
            <person name="Sutton G."/>
            <person name="Rogers Y.-H."/>
            <person name="Friedman R."/>
            <person name="Frazier M."/>
            <person name="Venter J.C."/>
        </authorList>
    </citation>
    <scope>NUCLEOTIDE SEQUENCE [LARGE SCALE GENOMIC DNA]</scope>
    <source>
        <strain evidence="1 2">ATCC 23134</strain>
    </source>
</reference>
<protein>
    <submittedName>
        <fullName evidence="1">Uncharacterized protein</fullName>
    </submittedName>
</protein>
<gene>
    <name evidence="1" type="ORF">M23134_07035</name>
</gene>
<proteinExistence type="predicted"/>